<dbReference type="Pfam" id="PF07523">
    <property type="entry name" value="Big_3"/>
    <property type="match status" value="2"/>
</dbReference>
<keyword evidence="2" id="KW-0964">Secreted</keyword>
<sequence length="257" mass="27155">MVASKAAIDAKDSTIIAGPTTKWNAGNNFTSATDENGNPLQISDLTVTGSVDPTKPGKYEITYSYTDGAGNQISKTITVTVVVSKAAIDAKDSTITAGNTWNASNNFIGAKDENGRELRLSDLTISGKVDTQTPGRYTIVYSYTDSAGNTISKTINVTVIASQSPDNKNNDDSNVAPFNNDGSNENSKTDDGDNSNISGSSVKAKSLKSNKDQSSQTLPQTGEEQNTLMSVIGMLILALAGVGTLWGFKRHTKKDKQ</sequence>
<evidence type="ECO:0000256" key="1">
    <source>
        <dbReference type="ARBA" id="ARBA00022512"/>
    </source>
</evidence>
<keyword evidence="6" id="KW-1133">Transmembrane helix</keyword>
<feature type="transmembrane region" description="Helical" evidence="6">
    <location>
        <begin position="228"/>
        <end position="248"/>
    </location>
</feature>
<evidence type="ECO:0000313" key="8">
    <source>
        <dbReference type="EMBL" id="KRM06189.1"/>
    </source>
</evidence>
<dbReference type="InterPro" id="IPR013783">
    <property type="entry name" value="Ig-like_fold"/>
</dbReference>
<dbReference type="Pfam" id="PF00746">
    <property type="entry name" value="Gram_pos_anchor"/>
    <property type="match status" value="1"/>
</dbReference>
<keyword evidence="6" id="KW-0812">Transmembrane</keyword>
<evidence type="ECO:0000256" key="2">
    <source>
        <dbReference type="ARBA" id="ARBA00022525"/>
    </source>
</evidence>
<feature type="domain" description="Gram-positive cocci surface proteins LPxTG" evidence="7">
    <location>
        <begin position="218"/>
        <end position="257"/>
    </location>
</feature>
<keyword evidence="6" id="KW-0472">Membrane</keyword>
<name>A0A0R1VLJ1_9LACO</name>
<feature type="compositionally biased region" description="Polar residues" evidence="5">
    <location>
        <begin position="212"/>
        <end position="222"/>
    </location>
</feature>
<evidence type="ECO:0000256" key="3">
    <source>
        <dbReference type="ARBA" id="ARBA00022729"/>
    </source>
</evidence>
<dbReference type="InterPro" id="IPR019931">
    <property type="entry name" value="LPXTG_anchor"/>
</dbReference>
<protein>
    <submittedName>
        <fullName evidence="8">Beta-fructosidase</fullName>
    </submittedName>
</protein>
<dbReference type="Proteomes" id="UP000051451">
    <property type="component" value="Unassembled WGS sequence"/>
</dbReference>
<proteinExistence type="predicted"/>
<dbReference type="EMBL" id="AZGB01000016">
    <property type="protein sequence ID" value="KRM06189.1"/>
    <property type="molecule type" value="Genomic_DNA"/>
</dbReference>
<evidence type="ECO:0000256" key="5">
    <source>
        <dbReference type="SAM" id="MobiDB-lite"/>
    </source>
</evidence>
<keyword evidence="9" id="KW-1185">Reference proteome</keyword>
<gene>
    <name evidence="8" type="ORF">FC89_GL001059</name>
</gene>
<evidence type="ECO:0000259" key="7">
    <source>
        <dbReference type="PROSITE" id="PS50847"/>
    </source>
</evidence>
<dbReference type="PATRIC" id="fig|1423750.3.peg.1084"/>
<evidence type="ECO:0000313" key="9">
    <source>
        <dbReference type="Proteomes" id="UP000051451"/>
    </source>
</evidence>
<reference evidence="8 9" key="1">
    <citation type="journal article" date="2015" name="Genome Announc.">
        <title>Expanding the biotechnology potential of lactobacilli through comparative genomics of 213 strains and associated genera.</title>
        <authorList>
            <person name="Sun Z."/>
            <person name="Harris H.M."/>
            <person name="McCann A."/>
            <person name="Guo C."/>
            <person name="Argimon S."/>
            <person name="Zhang W."/>
            <person name="Yang X."/>
            <person name="Jeffery I.B."/>
            <person name="Cooney J.C."/>
            <person name="Kagawa T.F."/>
            <person name="Liu W."/>
            <person name="Song Y."/>
            <person name="Salvetti E."/>
            <person name="Wrobel A."/>
            <person name="Rasinkangas P."/>
            <person name="Parkhill J."/>
            <person name="Rea M.C."/>
            <person name="O'Sullivan O."/>
            <person name="Ritari J."/>
            <person name="Douillard F.P."/>
            <person name="Paul Ross R."/>
            <person name="Yang R."/>
            <person name="Briner A.E."/>
            <person name="Felis G.E."/>
            <person name="de Vos W.M."/>
            <person name="Barrangou R."/>
            <person name="Klaenhammer T.R."/>
            <person name="Caufield P.W."/>
            <person name="Cui Y."/>
            <person name="Zhang H."/>
            <person name="O'Toole P.W."/>
        </authorList>
    </citation>
    <scope>NUCLEOTIDE SEQUENCE [LARGE SCALE GENOMIC DNA]</scope>
    <source>
        <strain evidence="8 9">DSM 18630</strain>
    </source>
</reference>
<evidence type="ECO:0000256" key="6">
    <source>
        <dbReference type="SAM" id="Phobius"/>
    </source>
</evidence>
<dbReference type="NCBIfam" id="TIGR01167">
    <property type="entry name" value="LPXTG_anchor"/>
    <property type="match status" value="1"/>
</dbReference>
<evidence type="ECO:0000256" key="4">
    <source>
        <dbReference type="ARBA" id="ARBA00023088"/>
    </source>
</evidence>
<keyword evidence="3" id="KW-0732">Signal</keyword>
<dbReference type="OrthoDB" id="2277370at2"/>
<dbReference type="AlphaFoldDB" id="A0A0R1VLJ1"/>
<organism evidence="8 9">
    <name type="scientific">Liquorilactobacillus ghanensis DSM 18630</name>
    <dbReference type="NCBI Taxonomy" id="1423750"/>
    <lineage>
        <taxon>Bacteria</taxon>
        <taxon>Bacillati</taxon>
        <taxon>Bacillota</taxon>
        <taxon>Bacilli</taxon>
        <taxon>Lactobacillales</taxon>
        <taxon>Lactobacillaceae</taxon>
        <taxon>Liquorilactobacillus</taxon>
    </lineage>
</organism>
<dbReference type="STRING" id="1423750.FC89_GL001059"/>
<comment type="caution">
    <text evidence="8">The sequence shown here is derived from an EMBL/GenBank/DDBJ whole genome shotgun (WGS) entry which is preliminary data.</text>
</comment>
<accession>A0A0R1VLJ1</accession>
<keyword evidence="4" id="KW-0572">Peptidoglycan-anchor</keyword>
<dbReference type="InterPro" id="IPR022038">
    <property type="entry name" value="Ig-like_bact"/>
</dbReference>
<feature type="region of interest" description="Disordered" evidence="5">
    <location>
        <begin position="163"/>
        <end position="222"/>
    </location>
</feature>
<dbReference type="Gene3D" id="2.60.40.10">
    <property type="entry name" value="Immunoglobulins"/>
    <property type="match status" value="2"/>
</dbReference>
<keyword evidence="1" id="KW-0134">Cell wall</keyword>
<dbReference type="PROSITE" id="PS50847">
    <property type="entry name" value="GRAM_POS_ANCHORING"/>
    <property type="match status" value="1"/>
</dbReference>
<feature type="compositionally biased region" description="Polar residues" evidence="5">
    <location>
        <begin position="163"/>
        <end position="186"/>
    </location>
</feature>